<dbReference type="GO" id="GO:0005737">
    <property type="term" value="C:cytoplasm"/>
    <property type="evidence" value="ECO:0007669"/>
    <property type="project" value="UniProtKB-SubCell"/>
</dbReference>
<dbReference type="Pfam" id="PF03937">
    <property type="entry name" value="Sdh5"/>
    <property type="match status" value="1"/>
</dbReference>
<dbReference type="PANTHER" id="PTHR39585:SF1">
    <property type="entry name" value="FAD ASSEMBLY FACTOR SDHE"/>
    <property type="match status" value="1"/>
</dbReference>
<reference evidence="6 7" key="1">
    <citation type="submission" date="2016-10" db="EMBL/GenBank/DDBJ databases">
        <authorList>
            <person name="de Groot N.N."/>
        </authorList>
    </citation>
    <scope>NUCLEOTIDE SEQUENCE [LARGE SCALE GENOMIC DNA]</scope>
    <source>
        <strain evidence="6 7">Nm22</strain>
    </source>
</reference>
<proteinExistence type="inferred from homology"/>
<evidence type="ECO:0000256" key="2">
    <source>
        <dbReference type="ARBA" id="ARBA00008571"/>
    </source>
</evidence>
<dbReference type="Proteomes" id="UP000199459">
    <property type="component" value="Unassembled WGS sequence"/>
</dbReference>
<evidence type="ECO:0000313" key="6">
    <source>
        <dbReference type="EMBL" id="SEN24241.1"/>
    </source>
</evidence>
<evidence type="ECO:0000313" key="7">
    <source>
        <dbReference type="Proteomes" id="UP000199459"/>
    </source>
</evidence>
<dbReference type="Gene3D" id="1.10.150.250">
    <property type="entry name" value="Flavinator of succinate dehydrogenase"/>
    <property type="match status" value="1"/>
</dbReference>
<gene>
    <name evidence="6" type="ORF">SAMN05216325_11112</name>
</gene>
<name>A0A1H8EXA9_9PROT</name>
<organism evidence="6 7">
    <name type="scientific">Nitrosomonas marina</name>
    <dbReference type="NCBI Taxonomy" id="917"/>
    <lineage>
        <taxon>Bacteria</taxon>
        <taxon>Pseudomonadati</taxon>
        <taxon>Pseudomonadota</taxon>
        <taxon>Betaproteobacteria</taxon>
        <taxon>Nitrosomonadales</taxon>
        <taxon>Nitrosomonadaceae</taxon>
        <taxon>Nitrosomonas</taxon>
    </lineage>
</organism>
<evidence type="ECO:0000256" key="4">
    <source>
        <dbReference type="ARBA" id="ARBA00022490"/>
    </source>
</evidence>
<dbReference type="OrthoDB" id="9180899at2"/>
<sequence length="77" mass="9372">MKEFERARWRCRRGMLELDIILLRFMDKHYRQLSTRELLQFDRLLSLSDSDLWDMICARKSAIDDDQLPVLKLLQES</sequence>
<dbReference type="SUPFAM" id="SSF109910">
    <property type="entry name" value="YgfY-like"/>
    <property type="match status" value="1"/>
</dbReference>
<comment type="similarity">
    <text evidence="2">Belongs to the SdhE FAD assembly factor family.</text>
</comment>
<dbReference type="InterPro" id="IPR050531">
    <property type="entry name" value="SdhE_FAD_assembly_factor"/>
</dbReference>
<evidence type="ECO:0000256" key="3">
    <source>
        <dbReference type="ARBA" id="ARBA00019418"/>
    </source>
</evidence>
<dbReference type="InterPro" id="IPR005631">
    <property type="entry name" value="SDH"/>
</dbReference>
<dbReference type="InterPro" id="IPR036714">
    <property type="entry name" value="SDH_sf"/>
</dbReference>
<evidence type="ECO:0000256" key="1">
    <source>
        <dbReference type="ARBA" id="ARBA00004496"/>
    </source>
</evidence>
<dbReference type="AlphaFoldDB" id="A0A1H8EXA9"/>
<keyword evidence="5" id="KW-0143">Chaperone</keyword>
<dbReference type="PANTHER" id="PTHR39585">
    <property type="entry name" value="FAD ASSEMBLY FACTOR SDHE"/>
    <property type="match status" value="1"/>
</dbReference>
<comment type="subcellular location">
    <subcellularLocation>
        <location evidence="1">Cytoplasm</location>
    </subcellularLocation>
</comment>
<dbReference type="EMBL" id="FOCP01000011">
    <property type="protein sequence ID" value="SEN24241.1"/>
    <property type="molecule type" value="Genomic_DNA"/>
</dbReference>
<keyword evidence="4" id="KW-0963">Cytoplasm</keyword>
<accession>A0A1H8EXA9</accession>
<dbReference type="GO" id="GO:0006105">
    <property type="term" value="P:succinate metabolic process"/>
    <property type="evidence" value="ECO:0007669"/>
    <property type="project" value="TreeGrafter"/>
</dbReference>
<dbReference type="RefSeq" id="WP_090631535.1">
    <property type="nucleotide sequence ID" value="NZ_FOCP01000011.1"/>
</dbReference>
<dbReference type="STRING" id="917.SAMN05216326_11331"/>
<protein>
    <recommendedName>
        <fullName evidence="3">FAD assembly factor SdhE</fullName>
    </recommendedName>
</protein>
<evidence type="ECO:0000256" key="5">
    <source>
        <dbReference type="ARBA" id="ARBA00023186"/>
    </source>
</evidence>